<evidence type="ECO:0000259" key="6">
    <source>
        <dbReference type="Pfam" id="PF14322"/>
    </source>
</evidence>
<evidence type="ECO:0000256" key="1">
    <source>
        <dbReference type="ARBA" id="ARBA00004442"/>
    </source>
</evidence>
<dbReference type="GO" id="GO:0009279">
    <property type="term" value="C:cell outer membrane"/>
    <property type="evidence" value="ECO:0007669"/>
    <property type="project" value="UniProtKB-SubCell"/>
</dbReference>
<sequence length="487" mass="54235">MKKINISIILMSIVLLSSCNGFLDVKPSNSAASETSITNVSDAGVAINGLMSKLATADYYGRNFIMYGDAKGGDFAIRSQGRGLDALYTFNHSATSNAYNGYWNQIYHNILQANNIILNINKLEADGKGNASLNSYKGQALTARALMYFDLVRLYGKPYNMDKASFGVPLILEPLDASAQPTRNSVEEVYTQILKDLKDAEPLLLKTISKGYMNYYSNLAIQSRVYLHMDRFDDALTVAETIINDKKYTLYTNEKWVASWSLENGSESIFELAMYVSEGDLRTGSLGYYLLRNGKITGAMGWFMASDYYLARLGEDSADVRWGIMDYDESSNTRFGSCLKYAGVDLKGDKGSTSSVNIKVIRLSEIYLTAAEAAFRKSAPDKAKAATYLNAIRKRSPNLAPATASDITLDMIINERSKELFAEGQRYFDMLRLNRTIEFNDDFISPAVQISHRTKTINRTFYKTILPIAQSEMDANPAIVSQQNPGY</sequence>
<dbReference type="Pfam" id="PF07980">
    <property type="entry name" value="SusD_RagB"/>
    <property type="match status" value="1"/>
</dbReference>
<evidence type="ECO:0000256" key="3">
    <source>
        <dbReference type="ARBA" id="ARBA00023136"/>
    </source>
</evidence>
<dbReference type="Gene3D" id="1.25.40.390">
    <property type="match status" value="1"/>
</dbReference>
<gene>
    <name evidence="7" type="ORF">SDC9_42605</name>
</gene>
<dbReference type="Gene3D" id="2.20.20.130">
    <property type="match status" value="1"/>
</dbReference>
<comment type="caution">
    <text evidence="7">The sequence shown here is derived from an EMBL/GenBank/DDBJ whole genome shotgun (WGS) entry which is preliminary data.</text>
</comment>
<organism evidence="7">
    <name type="scientific">bioreactor metagenome</name>
    <dbReference type="NCBI Taxonomy" id="1076179"/>
    <lineage>
        <taxon>unclassified sequences</taxon>
        <taxon>metagenomes</taxon>
        <taxon>ecological metagenomes</taxon>
    </lineage>
</organism>
<keyword evidence="2" id="KW-0732">Signal</keyword>
<proteinExistence type="predicted"/>
<keyword evidence="3" id="KW-0472">Membrane</keyword>
<feature type="domain" description="SusD-like N-terminal" evidence="6">
    <location>
        <begin position="22"/>
        <end position="227"/>
    </location>
</feature>
<evidence type="ECO:0000256" key="2">
    <source>
        <dbReference type="ARBA" id="ARBA00022729"/>
    </source>
</evidence>
<dbReference type="CDD" id="cd08977">
    <property type="entry name" value="SusD"/>
    <property type="match status" value="1"/>
</dbReference>
<dbReference type="SUPFAM" id="SSF48452">
    <property type="entry name" value="TPR-like"/>
    <property type="match status" value="1"/>
</dbReference>
<protein>
    <submittedName>
        <fullName evidence="7">SusD-like protein</fullName>
    </submittedName>
</protein>
<dbReference type="Pfam" id="PF14322">
    <property type="entry name" value="SusD-like_3"/>
    <property type="match status" value="1"/>
</dbReference>
<dbReference type="Gene3D" id="1.25.40.900">
    <property type="match status" value="1"/>
</dbReference>
<dbReference type="AlphaFoldDB" id="A0A644VY81"/>
<accession>A0A644VY81</accession>
<evidence type="ECO:0000313" key="7">
    <source>
        <dbReference type="EMBL" id="MPL96425.1"/>
    </source>
</evidence>
<dbReference type="EMBL" id="VSSQ01000509">
    <property type="protein sequence ID" value="MPL96425.1"/>
    <property type="molecule type" value="Genomic_DNA"/>
</dbReference>
<dbReference type="InterPro" id="IPR033985">
    <property type="entry name" value="SusD-like_N"/>
</dbReference>
<comment type="subcellular location">
    <subcellularLocation>
        <location evidence="1">Cell outer membrane</location>
    </subcellularLocation>
</comment>
<reference evidence="7" key="1">
    <citation type="submission" date="2019-08" db="EMBL/GenBank/DDBJ databases">
        <authorList>
            <person name="Kucharzyk K."/>
            <person name="Murdoch R.W."/>
            <person name="Higgins S."/>
            <person name="Loffler F."/>
        </authorList>
    </citation>
    <scope>NUCLEOTIDE SEQUENCE</scope>
</reference>
<name>A0A644VY81_9ZZZZ</name>
<keyword evidence="4" id="KW-0998">Cell outer membrane</keyword>
<dbReference type="PROSITE" id="PS51257">
    <property type="entry name" value="PROKAR_LIPOPROTEIN"/>
    <property type="match status" value="1"/>
</dbReference>
<evidence type="ECO:0000259" key="5">
    <source>
        <dbReference type="Pfam" id="PF07980"/>
    </source>
</evidence>
<evidence type="ECO:0000256" key="4">
    <source>
        <dbReference type="ARBA" id="ARBA00023237"/>
    </source>
</evidence>
<dbReference type="InterPro" id="IPR011990">
    <property type="entry name" value="TPR-like_helical_dom_sf"/>
</dbReference>
<feature type="domain" description="RagB/SusD" evidence="5">
    <location>
        <begin position="334"/>
        <end position="487"/>
    </location>
</feature>
<dbReference type="InterPro" id="IPR012944">
    <property type="entry name" value="SusD_RagB_dom"/>
</dbReference>